<dbReference type="InterPro" id="IPR001343">
    <property type="entry name" value="Hemolysn_Ca-bd"/>
</dbReference>
<dbReference type="PRINTS" id="PR01488">
    <property type="entry name" value="RTXTOXINA"/>
</dbReference>
<dbReference type="EMBL" id="JBEPLU010000003">
    <property type="protein sequence ID" value="MET3528478.1"/>
    <property type="molecule type" value="Genomic_DNA"/>
</dbReference>
<feature type="compositionally biased region" description="Gly residues" evidence="8">
    <location>
        <begin position="767"/>
        <end position="782"/>
    </location>
</feature>
<evidence type="ECO:0000256" key="5">
    <source>
        <dbReference type="ARBA" id="ARBA00022737"/>
    </source>
</evidence>
<sequence>MAIDVTVPTANFTEDSPAPLSGIVITDVDTTISATATFSVTLGVLSATDAGGVSVSGSGSSTLILSGTIDDINAFVAAAGVNYAPAANDDVTRILTVTVDDLMGGTDIANGDLVIAAVNDAPVVSVPGGAITVTEDVPTALTGISFSDADAGSASMTATFSAPTGLLSAISGLGVVVGGTAEALTLTGSAGNINSFIASSNLTYTTAANATADVVLTVNINDGGGAGSGGALSDSNTVTLQVSAVNDAPTIQAPPSLTLSPGSGQTITGIHFSDVDVGDGEMLAQFSFDSGSTLASLQGDGGTPVSVSIDTSLGMLFLAGTLTEINDFIAGGHLHLDTPIGTDADLTLNVSIHDTGFSGSGGPLGATTALPIHVGTPNAPHAGGVTIDGDLEQGATLTALHTLTDPDGMGVVSYQWQADGEDIDGATDVDFVLTQDEVGKAVTVIASFQDGLGAIETAVSPATGPITNVNDEPTGGVAISGAAQLGRLLTADTSHLADLDGLGLFTYEWYADDDVVGTGATLALGSEMLGKSITLTVRYQDDFGANEEVSSDPVTVTAAPSPPSEPPRTVETVVIGGRTITFETFIGPDGLEHRSIDLPPNGSSAQAPIQIPLFDNPDALVLTLPSGLGLLASGLTAPASLPSLGGLISQANPELPDDVIQGLIGRLGQSAGFFTDVLLPSGPFQPVAPVLFNGDPSSLLAMTLHGIGGVTDGFDGADLPNFELNYLDFVALVGSARLTGGLGQNFVVADAARQYIVLGEGDDELHGGGGADTIGSAGGNDGLFGDDGEDTVFGGEGDDQAFGGQGGDTVQGNVGADLVHGNQGNDLLYGGQGDDIVRGGQGNDMAFGDLGNDLVFGDLGNDTLHGGEGADTLSGGQGDDILSGGAGADVFRLAAGEGLDRVTDFTAADHVVLAQGVAFTLRQEGADTVIDLGDEGRMTLTGVQLGLLPEGWLTVA</sequence>
<keyword evidence="10" id="KW-1185">Reference proteome</keyword>
<dbReference type="Proteomes" id="UP001549110">
    <property type="component" value="Unassembled WGS sequence"/>
</dbReference>
<evidence type="ECO:0000313" key="10">
    <source>
        <dbReference type="Proteomes" id="UP001549110"/>
    </source>
</evidence>
<evidence type="ECO:0000256" key="1">
    <source>
        <dbReference type="ARBA" id="ARBA00004370"/>
    </source>
</evidence>
<evidence type="ECO:0000256" key="3">
    <source>
        <dbReference type="ARBA" id="ARBA00022525"/>
    </source>
</evidence>
<evidence type="ECO:0000256" key="6">
    <source>
        <dbReference type="ARBA" id="ARBA00023026"/>
    </source>
</evidence>
<dbReference type="Gene3D" id="2.60.40.2700">
    <property type="match status" value="2"/>
</dbReference>
<evidence type="ECO:0000256" key="8">
    <source>
        <dbReference type="SAM" id="MobiDB-lite"/>
    </source>
</evidence>
<keyword evidence="6" id="KW-0843">Virulence</keyword>
<dbReference type="InterPro" id="IPR018511">
    <property type="entry name" value="Hemolysin-typ_Ca-bd_CS"/>
</dbReference>
<reference evidence="9 10" key="1">
    <citation type="submission" date="2024-06" db="EMBL/GenBank/DDBJ databases">
        <title>Genomic Encyclopedia of Type Strains, Phase IV (KMG-IV): sequencing the most valuable type-strain genomes for metagenomic binning, comparative biology and taxonomic classification.</title>
        <authorList>
            <person name="Goeker M."/>
        </authorList>
    </citation>
    <scope>NUCLEOTIDE SEQUENCE [LARGE SCALE GENOMIC DNA]</scope>
    <source>
        <strain evidence="9 10">DSM 17809</strain>
    </source>
</reference>
<evidence type="ECO:0000256" key="4">
    <source>
        <dbReference type="ARBA" id="ARBA00022656"/>
    </source>
</evidence>
<dbReference type="InterPro" id="IPR011049">
    <property type="entry name" value="Serralysin-like_metalloprot_C"/>
</dbReference>
<accession>A0ABV2ENA3</accession>
<keyword evidence="4" id="KW-0800">Toxin</keyword>
<organism evidence="9 10">
    <name type="scientific">Phenylobacterium koreense</name>
    <dbReference type="NCBI Taxonomy" id="266125"/>
    <lineage>
        <taxon>Bacteria</taxon>
        <taxon>Pseudomonadati</taxon>
        <taxon>Pseudomonadota</taxon>
        <taxon>Alphaproteobacteria</taxon>
        <taxon>Caulobacterales</taxon>
        <taxon>Caulobacteraceae</taxon>
        <taxon>Phenylobacterium</taxon>
    </lineage>
</organism>
<dbReference type="SUPFAM" id="SSF51120">
    <property type="entry name" value="beta-Roll"/>
    <property type="match status" value="1"/>
</dbReference>
<protein>
    <recommendedName>
        <fullName evidence="11">Cadherin domain-containing protein</fullName>
    </recommendedName>
</protein>
<comment type="subcellular location">
    <subcellularLocation>
        <location evidence="1">Membrane</location>
    </subcellularLocation>
    <subcellularLocation>
        <location evidence="2">Secreted</location>
    </subcellularLocation>
</comment>
<proteinExistence type="predicted"/>
<evidence type="ECO:0000256" key="7">
    <source>
        <dbReference type="ARBA" id="ARBA00023136"/>
    </source>
</evidence>
<keyword evidence="7" id="KW-0472">Membrane</keyword>
<dbReference type="InterPro" id="IPR050557">
    <property type="entry name" value="RTX_toxin/Mannuronan_C5-epim"/>
</dbReference>
<dbReference type="Gene3D" id="2.150.10.10">
    <property type="entry name" value="Serralysin-like metalloprotease, C-terminal"/>
    <property type="match status" value="3"/>
</dbReference>
<dbReference type="PANTHER" id="PTHR38340">
    <property type="entry name" value="S-LAYER PROTEIN"/>
    <property type="match status" value="1"/>
</dbReference>
<dbReference type="Pfam" id="PF00353">
    <property type="entry name" value="HemolysinCabind"/>
    <property type="match status" value="3"/>
</dbReference>
<keyword evidence="3" id="KW-0964">Secreted</keyword>
<comment type="caution">
    <text evidence="9">The sequence shown here is derived from an EMBL/GenBank/DDBJ whole genome shotgun (WGS) entry which is preliminary data.</text>
</comment>
<dbReference type="PANTHER" id="PTHR38340:SF1">
    <property type="entry name" value="S-LAYER PROTEIN"/>
    <property type="match status" value="1"/>
</dbReference>
<name>A0ABV2ENA3_9CAUL</name>
<gene>
    <name evidence="9" type="ORF">ABID41_003617</name>
</gene>
<evidence type="ECO:0008006" key="11">
    <source>
        <dbReference type="Google" id="ProtNLM"/>
    </source>
</evidence>
<evidence type="ECO:0000256" key="2">
    <source>
        <dbReference type="ARBA" id="ARBA00004613"/>
    </source>
</evidence>
<dbReference type="RefSeq" id="WP_354298363.1">
    <property type="nucleotide sequence ID" value="NZ_JBEPLU010000003.1"/>
</dbReference>
<dbReference type="InterPro" id="IPR003995">
    <property type="entry name" value="RTX_toxin_determinant-A"/>
</dbReference>
<evidence type="ECO:0000313" key="9">
    <source>
        <dbReference type="EMBL" id="MET3528478.1"/>
    </source>
</evidence>
<feature type="region of interest" description="Disordered" evidence="8">
    <location>
        <begin position="546"/>
        <end position="568"/>
    </location>
</feature>
<keyword evidence="5" id="KW-0677">Repeat</keyword>
<dbReference type="PRINTS" id="PR00313">
    <property type="entry name" value="CABNDNGRPT"/>
</dbReference>
<feature type="region of interest" description="Disordered" evidence="8">
    <location>
        <begin position="767"/>
        <end position="808"/>
    </location>
</feature>
<dbReference type="PROSITE" id="PS00330">
    <property type="entry name" value="HEMOLYSIN_CALCIUM"/>
    <property type="match status" value="2"/>
</dbReference>